<dbReference type="PANTHER" id="PTHR28663">
    <property type="entry name" value="COILED-COIL DOMAIN-CONTAINING PROTEIN 173"/>
    <property type="match status" value="1"/>
</dbReference>
<reference evidence="6" key="1">
    <citation type="submission" date="2015-09" db="EMBL/GenBank/DDBJ databases">
        <authorList>
            <person name="Sai Rama Sridatta P."/>
        </authorList>
    </citation>
    <scope>NUCLEOTIDE SEQUENCE [LARGE SCALE GENOMIC DNA]</scope>
</reference>
<evidence type="ECO:0000256" key="2">
    <source>
        <dbReference type="SAM" id="Coils"/>
    </source>
</evidence>
<dbReference type="Ensembl" id="ENSLCAT00010053137.1">
    <property type="protein sequence ID" value="ENSLCAP00010051793.1"/>
    <property type="gene ID" value="ENSLCAG00010024116.1"/>
</dbReference>
<name>A0A4W6FKH2_LATCA</name>
<dbReference type="InParanoid" id="A0A4W6FKH2"/>
<feature type="coiled-coil region" evidence="2">
    <location>
        <begin position="203"/>
        <end position="241"/>
    </location>
</feature>
<evidence type="ECO:0000256" key="3">
    <source>
        <dbReference type="SAM" id="MobiDB-lite"/>
    </source>
</evidence>
<dbReference type="InterPro" id="IPR043597">
    <property type="entry name" value="TPH_dom"/>
</dbReference>
<evidence type="ECO:0000259" key="4">
    <source>
        <dbReference type="Pfam" id="PF13868"/>
    </source>
</evidence>
<feature type="coiled-coil region" evidence="2">
    <location>
        <begin position="53"/>
        <end position="130"/>
    </location>
</feature>
<dbReference type="OrthoDB" id="331765at2759"/>
<dbReference type="CTD" id="129881"/>
<dbReference type="Proteomes" id="UP000314980">
    <property type="component" value="Unassembled WGS sequence"/>
</dbReference>
<dbReference type="InterPro" id="IPR039986">
    <property type="entry name" value="CFAP210"/>
</dbReference>
<feature type="coiled-coil region" evidence="2">
    <location>
        <begin position="270"/>
        <end position="398"/>
    </location>
</feature>
<dbReference type="GeneID" id="108888675"/>
<proteinExistence type="predicted"/>
<keyword evidence="1 2" id="KW-0175">Coiled coil</keyword>
<dbReference type="RefSeq" id="XP_018540277.1">
    <property type="nucleotide sequence ID" value="XM_018684761.2"/>
</dbReference>
<gene>
    <name evidence="5 7" type="primary">cfap210</name>
</gene>
<feature type="domain" description="Trichohyalin-plectin-homology" evidence="4">
    <location>
        <begin position="134"/>
        <end position="479"/>
    </location>
</feature>
<dbReference type="AlphaFoldDB" id="A0A4W6FKH2"/>
<keyword evidence="7" id="KW-0966">Cell projection</keyword>
<dbReference type="GO" id="GO:0005879">
    <property type="term" value="C:axonemal microtubule"/>
    <property type="evidence" value="ECO:0007669"/>
    <property type="project" value="TreeGrafter"/>
</dbReference>
<evidence type="ECO:0000313" key="6">
    <source>
        <dbReference type="Proteomes" id="UP000314980"/>
    </source>
</evidence>
<keyword evidence="7" id="KW-0969">Cilium</keyword>
<accession>A0A4W6FKH2</accession>
<evidence type="ECO:0000256" key="1">
    <source>
        <dbReference type="ARBA" id="ARBA00023054"/>
    </source>
</evidence>
<keyword evidence="7" id="KW-0282">Flagellum</keyword>
<dbReference type="GeneTree" id="ENSGT00940000165303"/>
<sequence length="550" mass="64433">MTSVVEHGRRRGSGKSVSPAEEASRMIQPPDLHKVTVLSKAEWLRIQDELNGVNKDKERMREAANQREALHLQSKEVVKLWSNTIAGQRQKKLEAKRIREQIEEEKKKLIDKEEAKYQEQKRKEAIEKAKTQLYYQSDRVKGLHRALLLTEVLKEREAQIELKQRIKSATKDVDKVFMDVAKARDDEALRLEQEKVLQRRLERQAVAEDLKNQIKEIELLRERQKAENKKDGEEIQRLRELFQWEQRMEEERQTEQKKSLLQAHLEHLANRDLIRAADTQKQEAEEQQRKLFLSAKQKMMKLRKDKETELFREAQMQRERIMSKLTDTQREQTVSEEQRIAKAVAERDAKQAQQQREEEEKKAAVLKAITAHREFMRREKEQRDQAALQSTRDALQAKTEADRIFSEKQQLKAQRIREDERKLQDFNATQMAEKIARAQQLRREEHEFEGKNTDLAAEEENQFQQYSQQVIRAAADAQRNVFPLCRAAREGTGGGLGPVFGGVRASYLVQDRSGAQMPKYVSGATQNIKKLNEAVDIQEAKRRLGFTWLT</sequence>
<organism evidence="5 6">
    <name type="scientific">Lates calcarifer</name>
    <name type="common">Barramundi</name>
    <name type="synonym">Holocentrus calcarifer</name>
    <dbReference type="NCBI Taxonomy" id="8187"/>
    <lineage>
        <taxon>Eukaryota</taxon>
        <taxon>Metazoa</taxon>
        <taxon>Chordata</taxon>
        <taxon>Craniata</taxon>
        <taxon>Vertebrata</taxon>
        <taxon>Euteleostomi</taxon>
        <taxon>Actinopterygii</taxon>
        <taxon>Neopterygii</taxon>
        <taxon>Teleostei</taxon>
        <taxon>Neoteleostei</taxon>
        <taxon>Acanthomorphata</taxon>
        <taxon>Carangaria</taxon>
        <taxon>Carangaria incertae sedis</taxon>
        <taxon>Centropomidae</taxon>
        <taxon>Lates</taxon>
    </lineage>
</organism>
<dbReference type="PANTHER" id="PTHR28663:SF1">
    <property type="entry name" value="CILIA- AND FLAGELLA- ASSOCIATED PROTEIN 210"/>
    <property type="match status" value="1"/>
</dbReference>
<feature type="region of interest" description="Disordered" evidence="3">
    <location>
        <begin position="1"/>
        <end position="28"/>
    </location>
</feature>
<feature type="coiled-coil region" evidence="2">
    <location>
        <begin position="438"/>
        <end position="476"/>
    </location>
</feature>
<dbReference type="STRING" id="8187.ENSLCAP00010051793"/>
<reference evidence="7" key="2">
    <citation type="submission" date="2025-04" db="UniProtKB">
        <authorList>
            <consortium name="RefSeq"/>
        </authorList>
    </citation>
    <scope>IDENTIFICATION</scope>
    <source>
        <tissue evidence="7">Brain</tissue>
    </source>
</reference>
<evidence type="ECO:0000313" key="5">
    <source>
        <dbReference type="Ensembl" id="ENSLCAP00010051793.1"/>
    </source>
</evidence>
<dbReference type="Proteomes" id="UP000694890">
    <property type="component" value="Linkage group LG1"/>
</dbReference>
<protein>
    <submittedName>
        <fullName evidence="5">Cilia and flagella associated protein 210</fullName>
    </submittedName>
    <submittedName>
        <fullName evidence="7">Cilia- and flagella- associated protein 210 isoform X2</fullName>
    </submittedName>
</protein>
<dbReference type="Pfam" id="PF13868">
    <property type="entry name" value="TPH"/>
    <property type="match status" value="1"/>
</dbReference>
<evidence type="ECO:0000313" key="7">
    <source>
        <dbReference type="RefSeq" id="XP_018540277.1"/>
    </source>
</evidence>
<reference evidence="5" key="3">
    <citation type="submission" date="2025-05" db="UniProtKB">
        <authorList>
            <consortium name="Ensembl"/>
        </authorList>
    </citation>
    <scope>IDENTIFICATION</scope>
</reference>
<keyword evidence="6" id="KW-1185">Reference proteome</keyword>